<dbReference type="Proteomes" id="UP000054485">
    <property type="component" value="Unassembled WGS sequence"/>
</dbReference>
<protein>
    <submittedName>
        <fullName evidence="1">Uncharacterized protein</fullName>
    </submittedName>
</protein>
<keyword evidence="2" id="KW-1185">Reference proteome</keyword>
<reference evidence="2" key="2">
    <citation type="submission" date="2015-01" db="EMBL/GenBank/DDBJ databases">
        <title>Evolutionary Origins and Diversification of the Mycorrhizal Mutualists.</title>
        <authorList>
            <consortium name="DOE Joint Genome Institute"/>
            <consortium name="Mycorrhizal Genomics Consortium"/>
            <person name="Kohler A."/>
            <person name="Kuo A."/>
            <person name="Nagy L.G."/>
            <person name="Floudas D."/>
            <person name="Copeland A."/>
            <person name="Barry K.W."/>
            <person name="Cichocki N."/>
            <person name="Veneault-Fourrey C."/>
            <person name="LaButti K."/>
            <person name="Lindquist E.A."/>
            <person name="Lipzen A."/>
            <person name="Lundell T."/>
            <person name="Morin E."/>
            <person name="Murat C."/>
            <person name="Riley R."/>
            <person name="Ohm R."/>
            <person name="Sun H."/>
            <person name="Tunlid A."/>
            <person name="Henrissat B."/>
            <person name="Grigoriev I.V."/>
            <person name="Hibbett D.S."/>
            <person name="Martin F."/>
        </authorList>
    </citation>
    <scope>NUCLEOTIDE SEQUENCE [LARGE SCALE GENOMIC DNA]</scope>
    <source>
        <strain evidence="2">UH-Slu-Lm8-n1</strain>
    </source>
</reference>
<dbReference type="HOGENOM" id="CLU_683656_0_0_1"/>
<dbReference type="PANTHER" id="PTHR35871:SF1">
    <property type="entry name" value="CXC1-LIKE CYSTEINE CLUSTER ASSOCIATED WITH KDZ TRANSPOSASES DOMAIN-CONTAINING PROTEIN"/>
    <property type="match status" value="1"/>
</dbReference>
<evidence type="ECO:0000313" key="1">
    <source>
        <dbReference type="EMBL" id="KIK40793.1"/>
    </source>
</evidence>
<name>A0A0D0BB32_9AGAM</name>
<dbReference type="STRING" id="930992.A0A0D0BB32"/>
<dbReference type="EMBL" id="KN835290">
    <property type="protein sequence ID" value="KIK40793.1"/>
    <property type="molecule type" value="Genomic_DNA"/>
</dbReference>
<gene>
    <name evidence="1" type="ORF">CY34DRAFT_24649</name>
</gene>
<dbReference type="OrthoDB" id="2449121at2759"/>
<reference evidence="1 2" key="1">
    <citation type="submission" date="2014-04" db="EMBL/GenBank/DDBJ databases">
        <authorList>
            <consortium name="DOE Joint Genome Institute"/>
            <person name="Kuo A."/>
            <person name="Ruytinx J."/>
            <person name="Rineau F."/>
            <person name="Colpaert J."/>
            <person name="Kohler A."/>
            <person name="Nagy L.G."/>
            <person name="Floudas D."/>
            <person name="Copeland A."/>
            <person name="Barry K.W."/>
            <person name="Cichocki N."/>
            <person name="Veneault-Fourrey C."/>
            <person name="LaButti K."/>
            <person name="Lindquist E.A."/>
            <person name="Lipzen A."/>
            <person name="Lundell T."/>
            <person name="Morin E."/>
            <person name="Murat C."/>
            <person name="Sun H."/>
            <person name="Tunlid A."/>
            <person name="Henrissat B."/>
            <person name="Grigoriev I.V."/>
            <person name="Hibbett D.S."/>
            <person name="Martin F."/>
            <person name="Nordberg H.P."/>
            <person name="Cantor M.N."/>
            <person name="Hua S.X."/>
        </authorList>
    </citation>
    <scope>NUCLEOTIDE SEQUENCE [LARGE SCALE GENOMIC DNA]</scope>
    <source>
        <strain evidence="1 2">UH-Slu-Lm8-n1</strain>
    </source>
</reference>
<accession>A0A0D0BB32</accession>
<dbReference type="AlphaFoldDB" id="A0A0D0BB32"/>
<evidence type="ECO:0000313" key="2">
    <source>
        <dbReference type="Proteomes" id="UP000054485"/>
    </source>
</evidence>
<dbReference type="InParanoid" id="A0A0D0BB32"/>
<proteinExistence type="predicted"/>
<organism evidence="1 2">
    <name type="scientific">Suillus luteus UH-Slu-Lm8-n1</name>
    <dbReference type="NCBI Taxonomy" id="930992"/>
    <lineage>
        <taxon>Eukaryota</taxon>
        <taxon>Fungi</taxon>
        <taxon>Dikarya</taxon>
        <taxon>Basidiomycota</taxon>
        <taxon>Agaricomycotina</taxon>
        <taxon>Agaricomycetes</taxon>
        <taxon>Agaricomycetidae</taxon>
        <taxon>Boletales</taxon>
        <taxon>Suillineae</taxon>
        <taxon>Suillaceae</taxon>
        <taxon>Suillus</taxon>
    </lineage>
</organism>
<dbReference type="PANTHER" id="PTHR35871">
    <property type="entry name" value="EXPRESSED PROTEIN"/>
    <property type="match status" value="1"/>
</dbReference>
<sequence length="403" mass="46024">MTTDDDDNHDFTEPTPVIDIVKKLITKVKKFKSFTLLMHLHALKQFIELWDKYKWNPCIKAPMMKASCAVAVSICKGPYITPLLLMKQVNTVIIPSLGLNLNGQKISEEVKKGVYVDGHEHEDVVAYRKQFYNIAQILVRLFTLEKITMGSGQMRIYLQYIKIQNVILIFERIYPNAVAKFVFDQSSAHGAFTKDTLNAKEMNRAIHDTHILMDNPHLELHGKLQKMNFPCKLPHDHLDYKFCGQPKGMQRVLEERGLILILKAANKGKAIGECQTCKMSQEAQETLHRKALAAAQGGDKPDKLHAQLVHESLGVNCYMRKMLANQQDFKAEKPYIQLIIEAAGHKCWFLPKFHCELNPIEMYWGWAKLVCFHSAADGTFLTTKHIVPELLNACPIKTICAFY</sequence>